<reference evidence="2 3" key="1">
    <citation type="submission" date="2017-07" db="EMBL/GenBank/DDBJ databases">
        <title>Draft genome sequence of aerobic hyperthermophilic archaea, Pyrobaculum aerophilum YKB31 and YKB32.</title>
        <authorList>
            <person name="Mochizuki T."/>
            <person name="Berliner A.J."/>
            <person name="Yoshida-Takashima Y."/>
            <person name="Takaki Y."/>
            <person name="Nunoura T."/>
            <person name="Takai K."/>
        </authorList>
    </citation>
    <scope>NUCLEOTIDE SEQUENCE [LARGE SCALE GENOMIC DNA]</scope>
    <source>
        <strain evidence="2 3">YKB31</strain>
    </source>
</reference>
<dbReference type="Proteomes" id="UP000257123">
    <property type="component" value="Unassembled WGS sequence"/>
</dbReference>
<organism evidence="2 3">
    <name type="scientific">Pyrobaculum aerophilum</name>
    <dbReference type="NCBI Taxonomy" id="13773"/>
    <lineage>
        <taxon>Archaea</taxon>
        <taxon>Thermoproteota</taxon>
        <taxon>Thermoprotei</taxon>
        <taxon>Thermoproteales</taxon>
        <taxon>Thermoproteaceae</taxon>
        <taxon>Pyrobaculum</taxon>
    </lineage>
</organism>
<evidence type="ECO:0000256" key="1">
    <source>
        <dbReference type="SAM" id="MobiDB-lite"/>
    </source>
</evidence>
<evidence type="ECO:0000313" key="2">
    <source>
        <dbReference type="EMBL" id="RFA95026.1"/>
    </source>
</evidence>
<protein>
    <submittedName>
        <fullName evidence="2">Uncharacterized protein</fullName>
    </submittedName>
</protein>
<dbReference type="EMBL" id="NMUE01000027">
    <property type="protein sequence ID" value="RFA95026.1"/>
    <property type="molecule type" value="Genomic_DNA"/>
</dbReference>
<feature type="compositionally biased region" description="Low complexity" evidence="1">
    <location>
        <begin position="88"/>
        <end position="100"/>
    </location>
</feature>
<gene>
    <name evidence="2" type="ORF">CGL51_08565</name>
</gene>
<proteinExistence type="predicted"/>
<dbReference type="RefSeq" id="WP_116421423.1">
    <property type="nucleotide sequence ID" value="NZ_NMUE01000027.1"/>
</dbReference>
<sequence>MCVKQWRVENGEVCITEAYKVNSPIYLLTEPFDEEIANAIREWLEYFGVNNEMNIVITDGEEEYVALFPGAVMTLVYKTPKAQRRRTSSLNTSRTPGGSI</sequence>
<accession>A0A371QX81</accession>
<evidence type="ECO:0000313" key="3">
    <source>
        <dbReference type="Proteomes" id="UP000257123"/>
    </source>
</evidence>
<feature type="region of interest" description="Disordered" evidence="1">
    <location>
        <begin position="81"/>
        <end position="100"/>
    </location>
</feature>
<comment type="caution">
    <text evidence="2">The sequence shown here is derived from an EMBL/GenBank/DDBJ whole genome shotgun (WGS) entry which is preliminary data.</text>
</comment>
<name>A0A371QX81_9CREN</name>
<dbReference type="AlphaFoldDB" id="A0A371QX81"/>